<dbReference type="PROSITE" id="PS50110">
    <property type="entry name" value="RESPONSE_REGULATORY"/>
    <property type="match status" value="1"/>
</dbReference>
<dbReference type="EMBL" id="CP018335">
    <property type="protein sequence ID" value="APM38447.1"/>
    <property type="molecule type" value="Genomic_DNA"/>
</dbReference>
<evidence type="ECO:0000259" key="7">
    <source>
        <dbReference type="PROSITE" id="PS01124"/>
    </source>
</evidence>
<dbReference type="GO" id="GO:0000160">
    <property type="term" value="P:phosphorelay signal transduction system"/>
    <property type="evidence" value="ECO:0007669"/>
    <property type="project" value="InterPro"/>
</dbReference>
<dbReference type="PANTHER" id="PTHR43280:SF28">
    <property type="entry name" value="HTH-TYPE TRANSCRIPTIONAL ACTIVATOR RHAS"/>
    <property type="match status" value="1"/>
</dbReference>
<evidence type="ECO:0000256" key="3">
    <source>
        <dbReference type="ARBA" id="ARBA00023125"/>
    </source>
</evidence>
<gene>
    <name evidence="9" type="ORF">BS101_06695</name>
</gene>
<dbReference type="InterPro" id="IPR018060">
    <property type="entry name" value="HTH_AraC"/>
</dbReference>
<protein>
    <recommendedName>
        <fullName evidence="1">Stage 0 sporulation protein A homolog</fullName>
    </recommendedName>
</protein>
<dbReference type="InterPro" id="IPR011006">
    <property type="entry name" value="CheY-like_superfamily"/>
</dbReference>
<dbReference type="SUPFAM" id="SSF46689">
    <property type="entry name" value="Homeodomain-like"/>
    <property type="match status" value="2"/>
</dbReference>
<dbReference type="AlphaFoldDB" id="A0A1L5F638"/>
<dbReference type="CDD" id="cd17536">
    <property type="entry name" value="REC_YesN-like"/>
    <property type="match status" value="1"/>
</dbReference>
<evidence type="ECO:0000313" key="9">
    <source>
        <dbReference type="EMBL" id="APM38447.1"/>
    </source>
</evidence>
<feature type="domain" description="HTH araC/xylS-type" evidence="7">
    <location>
        <begin position="148"/>
        <end position="246"/>
    </location>
</feature>
<keyword evidence="2" id="KW-0805">Transcription regulation</keyword>
<name>A0A1L5F638_CLOKL</name>
<dbReference type="InterPro" id="IPR009057">
    <property type="entry name" value="Homeodomain-like_sf"/>
</dbReference>
<keyword evidence="4" id="KW-0804">Transcription</keyword>
<dbReference type="Gene3D" id="1.10.10.60">
    <property type="entry name" value="Homeodomain-like"/>
    <property type="match status" value="2"/>
</dbReference>
<dbReference type="Proteomes" id="UP000184604">
    <property type="component" value="Chromosome"/>
</dbReference>
<sequence length="251" mass="29454">MYKLLIADDEPLERKALRIILQRDFYNIDIKKDCKNGHEVVLNAKIYKPDIILMDIKMPEKNGLEAQKEIIQFLPNVKTIILTAYEKFDYAQEAIKYGVVNYMIKPVRTNDLKIALNKVIQSIETTEKHDNLKMTDINSKNIYEDTIKIILKYIDSNFNRKINLNSVANYVHLNPQYLSRYFKQKMGITFTQYITKLRLEKAKKLLINTDKSITQIALEVGYVDAAYFSKVFFKNEHLSPYKFKVSSYSKV</sequence>
<dbReference type="Gene3D" id="3.40.50.2300">
    <property type="match status" value="1"/>
</dbReference>
<comment type="function">
    <text evidence="5">May play the central regulatory role in sporulation. It may be an element of the effector pathway responsible for the activation of sporulation genes in response to nutritional stress. Spo0A may act in concert with spo0H (a sigma factor) to control the expression of some genes that are critical to the sporulation process.</text>
</comment>
<feature type="modified residue" description="4-aspartylphosphate" evidence="6">
    <location>
        <position position="55"/>
    </location>
</feature>
<evidence type="ECO:0000256" key="4">
    <source>
        <dbReference type="ARBA" id="ARBA00023163"/>
    </source>
</evidence>
<dbReference type="SUPFAM" id="SSF52172">
    <property type="entry name" value="CheY-like"/>
    <property type="match status" value="1"/>
</dbReference>
<dbReference type="PROSITE" id="PS01124">
    <property type="entry name" value="HTH_ARAC_FAMILY_2"/>
    <property type="match status" value="1"/>
</dbReference>
<organism evidence="9 10">
    <name type="scientific">Clostridium kluyveri</name>
    <dbReference type="NCBI Taxonomy" id="1534"/>
    <lineage>
        <taxon>Bacteria</taxon>
        <taxon>Bacillati</taxon>
        <taxon>Bacillota</taxon>
        <taxon>Clostridia</taxon>
        <taxon>Eubacteriales</taxon>
        <taxon>Clostridiaceae</taxon>
        <taxon>Clostridium</taxon>
    </lineage>
</organism>
<dbReference type="SMART" id="SM00342">
    <property type="entry name" value="HTH_ARAC"/>
    <property type="match status" value="1"/>
</dbReference>
<dbReference type="Pfam" id="PF12833">
    <property type="entry name" value="HTH_18"/>
    <property type="match status" value="1"/>
</dbReference>
<evidence type="ECO:0000256" key="1">
    <source>
        <dbReference type="ARBA" id="ARBA00018672"/>
    </source>
</evidence>
<dbReference type="SMART" id="SM00448">
    <property type="entry name" value="REC"/>
    <property type="match status" value="1"/>
</dbReference>
<keyword evidence="6" id="KW-0597">Phosphoprotein</keyword>
<evidence type="ECO:0000259" key="8">
    <source>
        <dbReference type="PROSITE" id="PS50110"/>
    </source>
</evidence>
<dbReference type="PANTHER" id="PTHR43280">
    <property type="entry name" value="ARAC-FAMILY TRANSCRIPTIONAL REGULATOR"/>
    <property type="match status" value="1"/>
</dbReference>
<evidence type="ECO:0000256" key="6">
    <source>
        <dbReference type="PROSITE-ProRule" id="PRU00169"/>
    </source>
</evidence>
<reference evidence="9 10" key="1">
    <citation type="submission" date="2016-12" db="EMBL/GenBank/DDBJ databases">
        <title>Complete genome sequence of Clostridium kluyveri JZZ isolated from the pit mud of a Chinese flavor liquor-making factory.</title>
        <authorList>
            <person name="Wang Y."/>
        </authorList>
    </citation>
    <scope>NUCLEOTIDE SEQUENCE [LARGE SCALE GENOMIC DNA]</scope>
    <source>
        <strain evidence="9 10">JZZ</strain>
    </source>
</reference>
<accession>A0A1L5F638</accession>
<dbReference type="GO" id="GO:0003700">
    <property type="term" value="F:DNA-binding transcription factor activity"/>
    <property type="evidence" value="ECO:0007669"/>
    <property type="project" value="InterPro"/>
</dbReference>
<evidence type="ECO:0000256" key="5">
    <source>
        <dbReference type="ARBA" id="ARBA00024867"/>
    </source>
</evidence>
<dbReference type="Pfam" id="PF00072">
    <property type="entry name" value="Response_reg"/>
    <property type="match status" value="1"/>
</dbReference>
<dbReference type="OrthoDB" id="324626at2"/>
<dbReference type="InterPro" id="IPR001789">
    <property type="entry name" value="Sig_transdc_resp-reg_receiver"/>
</dbReference>
<evidence type="ECO:0000313" key="10">
    <source>
        <dbReference type="Proteomes" id="UP000184604"/>
    </source>
</evidence>
<dbReference type="GO" id="GO:0043565">
    <property type="term" value="F:sequence-specific DNA binding"/>
    <property type="evidence" value="ECO:0007669"/>
    <property type="project" value="InterPro"/>
</dbReference>
<dbReference type="RefSeq" id="WP_073538119.1">
    <property type="nucleotide sequence ID" value="NZ_CP018335.1"/>
</dbReference>
<feature type="domain" description="Response regulatory" evidence="8">
    <location>
        <begin position="3"/>
        <end position="120"/>
    </location>
</feature>
<keyword evidence="3 9" id="KW-0238">DNA-binding</keyword>
<proteinExistence type="predicted"/>
<evidence type="ECO:0000256" key="2">
    <source>
        <dbReference type="ARBA" id="ARBA00023015"/>
    </source>
</evidence>